<evidence type="ECO:0000256" key="1">
    <source>
        <dbReference type="SAM" id="MobiDB-lite"/>
    </source>
</evidence>
<feature type="region of interest" description="Disordered" evidence="1">
    <location>
        <begin position="368"/>
        <end position="387"/>
    </location>
</feature>
<dbReference type="InterPro" id="IPR040264">
    <property type="entry name" value="T15H9.4-like"/>
</dbReference>
<evidence type="ECO:0000259" key="2">
    <source>
        <dbReference type="PROSITE" id="PS50106"/>
    </source>
</evidence>
<proteinExistence type="predicted"/>
<dbReference type="SMART" id="SM00228">
    <property type="entry name" value="PDZ"/>
    <property type="match status" value="2"/>
</dbReference>
<dbReference type="AlphaFoldDB" id="A0AA36H9L2"/>
<evidence type="ECO:0000313" key="3">
    <source>
        <dbReference type="EMBL" id="CAJ0606700.1"/>
    </source>
</evidence>
<feature type="compositionally biased region" description="Pro residues" evidence="1">
    <location>
        <begin position="245"/>
        <end position="258"/>
    </location>
</feature>
<feature type="region of interest" description="Disordered" evidence="1">
    <location>
        <begin position="22"/>
        <end position="53"/>
    </location>
</feature>
<keyword evidence="4" id="KW-1185">Reference proteome</keyword>
<dbReference type="PROSITE" id="PS50106">
    <property type="entry name" value="PDZ"/>
    <property type="match status" value="1"/>
</dbReference>
<organism evidence="3 4">
    <name type="scientific">Cylicocyclus nassatus</name>
    <name type="common">Nematode worm</name>
    <dbReference type="NCBI Taxonomy" id="53992"/>
    <lineage>
        <taxon>Eukaryota</taxon>
        <taxon>Metazoa</taxon>
        <taxon>Ecdysozoa</taxon>
        <taxon>Nematoda</taxon>
        <taxon>Chromadorea</taxon>
        <taxon>Rhabditida</taxon>
        <taxon>Rhabditina</taxon>
        <taxon>Rhabditomorpha</taxon>
        <taxon>Strongyloidea</taxon>
        <taxon>Strongylidae</taxon>
        <taxon>Cylicocyclus</taxon>
    </lineage>
</organism>
<dbReference type="InterPro" id="IPR001478">
    <property type="entry name" value="PDZ"/>
</dbReference>
<evidence type="ECO:0000313" key="4">
    <source>
        <dbReference type="Proteomes" id="UP001176961"/>
    </source>
</evidence>
<reference evidence="3" key="1">
    <citation type="submission" date="2023-07" db="EMBL/GenBank/DDBJ databases">
        <authorList>
            <consortium name="CYATHOMIX"/>
        </authorList>
    </citation>
    <scope>NUCLEOTIDE SEQUENCE</scope>
    <source>
        <strain evidence="3">N/A</strain>
    </source>
</reference>
<gene>
    <name evidence="3" type="ORF">CYNAS_LOCUS18683</name>
</gene>
<sequence>MCGPLNTSRLLAAASIMAAPGGSQQSTASATPASVPAKSPGMPESPTTKAKLNPPLVKGKAQVKLKGPINVGIEVKDSKVRSIQAFSQLIGYLYVGDVIVSVNGSKVTNTQEFSTAVNANLPGTVVIDYLRDEMCTFVMKPLPQKRPGYDQFEITLVWRSGGTPIGLLIHRDFSGKVVVAMVESGCTASKVVKPGDVLLKVNSVDIKDRDVARKLIMGSINYSKKVKLTLERCSLPSAGQRDVIAPPPVPKPTTPPAVSPVASSAAQPEQPVQPPQSAQPAPAKPALSPAAQPVPAQKTSSVPNLAIPPVNTKVDVPLPADVLAILEANKNFYLTPCTLPPCLKKSKEVTTPKEAHLDIPQGACTEAIIPYDPSPKPLKMTPKRVGS</sequence>
<feature type="compositionally biased region" description="Low complexity" evidence="1">
    <location>
        <begin position="259"/>
        <end position="293"/>
    </location>
</feature>
<dbReference type="PANTHER" id="PTHR31327">
    <property type="entry name" value="SPERM MEIOSIS PDZ DOMAIN CONTAINING PROTEINS-RELATED"/>
    <property type="match status" value="1"/>
</dbReference>
<dbReference type="SUPFAM" id="SSF50156">
    <property type="entry name" value="PDZ domain-like"/>
    <property type="match status" value="2"/>
</dbReference>
<dbReference type="Gene3D" id="2.30.42.10">
    <property type="match status" value="2"/>
</dbReference>
<feature type="compositionally biased region" description="Low complexity" evidence="1">
    <location>
        <begin position="23"/>
        <end position="37"/>
    </location>
</feature>
<dbReference type="PANTHER" id="PTHR31327:SF5">
    <property type="entry name" value="PDZ DOMAIN-CONTAINING PROTEIN"/>
    <property type="match status" value="1"/>
</dbReference>
<protein>
    <recommendedName>
        <fullName evidence="2">PDZ domain-containing protein</fullName>
    </recommendedName>
</protein>
<dbReference type="Proteomes" id="UP001176961">
    <property type="component" value="Unassembled WGS sequence"/>
</dbReference>
<name>A0AA36H9L2_CYLNA</name>
<dbReference type="EMBL" id="CATQJL010000316">
    <property type="protein sequence ID" value="CAJ0606700.1"/>
    <property type="molecule type" value="Genomic_DNA"/>
</dbReference>
<feature type="region of interest" description="Disordered" evidence="1">
    <location>
        <begin position="239"/>
        <end position="306"/>
    </location>
</feature>
<feature type="domain" description="PDZ" evidence="2">
    <location>
        <begin position="153"/>
        <end position="208"/>
    </location>
</feature>
<accession>A0AA36H9L2</accession>
<comment type="caution">
    <text evidence="3">The sequence shown here is derived from an EMBL/GenBank/DDBJ whole genome shotgun (WGS) entry which is preliminary data.</text>
</comment>
<dbReference type="InterPro" id="IPR036034">
    <property type="entry name" value="PDZ_sf"/>
</dbReference>